<dbReference type="PANTHER" id="PTHR33221">
    <property type="entry name" value="WINGED HELIX-TURN-HELIX TRANSCRIPTIONAL REGULATOR, RRF2 FAMILY"/>
    <property type="match status" value="1"/>
</dbReference>
<accession>A0AAE8G3I4</accession>
<proteinExistence type="predicted"/>
<evidence type="ECO:0000313" key="2">
    <source>
        <dbReference type="Proteomes" id="UP000267137"/>
    </source>
</evidence>
<dbReference type="Proteomes" id="UP000267137">
    <property type="component" value="Unassembled WGS sequence"/>
</dbReference>
<dbReference type="PROSITE" id="PS51197">
    <property type="entry name" value="HTH_RRF2_2"/>
    <property type="match status" value="1"/>
</dbReference>
<dbReference type="SUPFAM" id="SSF46785">
    <property type="entry name" value="Winged helix' DNA-binding domain"/>
    <property type="match status" value="1"/>
</dbReference>
<dbReference type="RefSeq" id="WP_003074111.1">
    <property type="nucleotide sequence ID" value="NZ_CP053999.1"/>
</dbReference>
<dbReference type="OMA" id="ICNENVT"/>
<dbReference type="EMBL" id="RJOO01000002">
    <property type="protein sequence ID" value="RSJ23716.1"/>
    <property type="molecule type" value="Genomic_DNA"/>
</dbReference>
<dbReference type="GO" id="GO:0005829">
    <property type="term" value="C:cytosol"/>
    <property type="evidence" value="ECO:0007669"/>
    <property type="project" value="TreeGrafter"/>
</dbReference>
<gene>
    <name evidence="1" type="ORF">D8827_04195</name>
</gene>
<dbReference type="GO" id="GO:0003700">
    <property type="term" value="F:DNA-binding transcription factor activity"/>
    <property type="evidence" value="ECO:0007669"/>
    <property type="project" value="TreeGrafter"/>
</dbReference>
<organism evidence="1 2">
    <name type="scientific">Streptococcus intermedius</name>
    <dbReference type="NCBI Taxonomy" id="1338"/>
    <lineage>
        <taxon>Bacteria</taxon>
        <taxon>Bacillati</taxon>
        <taxon>Bacillota</taxon>
        <taxon>Bacilli</taxon>
        <taxon>Lactobacillales</taxon>
        <taxon>Streptococcaceae</taxon>
        <taxon>Streptococcus</taxon>
        <taxon>Streptococcus anginosus group</taxon>
    </lineage>
</organism>
<name>A0AAE8G3I4_STRIT</name>
<comment type="caution">
    <text evidence="1">The sequence shown here is derived from an EMBL/GenBank/DDBJ whole genome shotgun (WGS) entry which is preliminary data.</text>
</comment>
<protein>
    <submittedName>
        <fullName evidence="1">Transcriptional repressor NsrR</fullName>
    </submittedName>
</protein>
<dbReference type="AlphaFoldDB" id="A0AAE8G3I4"/>
<dbReference type="Pfam" id="PF02082">
    <property type="entry name" value="Rrf2"/>
    <property type="match status" value="1"/>
</dbReference>
<evidence type="ECO:0000313" key="1">
    <source>
        <dbReference type="EMBL" id="RSJ23716.1"/>
    </source>
</evidence>
<dbReference type="InterPro" id="IPR000944">
    <property type="entry name" value="Tscrpt_reg_Rrf2"/>
</dbReference>
<dbReference type="PANTHER" id="PTHR33221:SF15">
    <property type="entry name" value="HTH-TYPE TRANSCRIPTIONAL REGULATOR YWGB-RELATED"/>
    <property type="match status" value="1"/>
</dbReference>
<dbReference type="InterPro" id="IPR036388">
    <property type="entry name" value="WH-like_DNA-bd_sf"/>
</dbReference>
<dbReference type="Gene3D" id="1.10.10.10">
    <property type="entry name" value="Winged helix-like DNA-binding domain superfamily/Winged helix DNA-binding domain"/>
    <property type="match status" value="1"/>
</dbReference>
<reference evidence="1 2" key="1">
    <citation type="submission" date="2018-11" db="EMBL/GenBank/DDBJ databases">
        <title>Species Designations Belie Phenotypic and Genotypic Heterogeneity in Oral Streptococci.</title>
        <authorList>
            <person name="Velsko I."/>
        </authorList>
    </citation>
    <scope>NUCLEOTIDE SEQUENCE [LARGE SCALE GENOMIC DNA]</scope>
    <source>
        <strain evidence="1 2">KLC02</strain>
    </source>
</reference>
<dbReference type="GeneID" id="57845414"/>
<sequence>MSYSNSFFQAIEIVIFISLASQKDNKKYVSVKLISESLGFSYSTTVKIINKLKSENLISTKEGIGGGISLVRGLSEITMLDIFEAVEKNNPLFKIQYNTNLLGKPIKRIEDNIRNRLADSEKMLKVFLSHVYVQDLVGEESQKIICNENVTLANNLNR</sequence>
<dbReference type="InterPro" id="IPR036390">
    <property type="entry name" value="WH_DNA-bd_sf"/>
</dbReference>